<evidence type="ECO:0000313" key="2">
    <source>
        <dbReference type="EMBL" id="XCG62924.1"/>
    </source>
</evidence>
<dbReference type="InterPro" id="IPR004518">
    <property type="entry name" value="MazG-like_dom"/>
</dbReference>
<gene>
    <name evidence="2" type="ORF">ABLG96_17140</name>
</gene>
<dbReference type="Pfam" id="PF03819">
    <property type="entry name" value="MazG"/>
    <property type="match status" value="1"/>
</dbReference>
<dbReference type="GO" id="GO:0047429">
    <property type="term" value="F:nucleoside triphosphate diphosphatase activity"/>
    <property type="evidence" value="ECO:0007669"/>
    <property type="project" value="TreeGrafter"/>
</dbReference>
<dbReference type="EMBL" id="CP159218">
    <property type="protein sequence ID" value="XCG62924.1"/>
    <property type="molecule type" value="Genomic_DNA"/>
</dbReference>
<dbReference type="AlphaFoldDB" id="A0AAU8DLR2"/>
<proteinExistence type="predicted"/>
<dbReference type="PANTHER" id="PTHR30522">
    <property type="entry name" value="NUCLEOSIDE TRIPHOSPHATE PYROPHOSPHOHYDROLASE"/>
    <property type="match status" value="1"/>
</dbReference>
<dbReference type="GO" id="GO:0006203">
    <property type="term" value="P:dGTP catabolic process"/>
    <property type="evidence" value="ECO:0007669"/>
    <property type="project" value="TreeGrafter"/>
</dbReference>
<dbReference type="GO" id="GO:0006950">
    <property type="term" value="P:response to stress"/>
    <property type="evidence" value="ECO:0007669"/>
    <property type="project" value="UniProtKB-ARBA"/>
</dbReference>
<organism evidence="2">
    <name type="scientific">Nakamurella sp. A5-74</name>
    <dbReference type="NCBI Taxonomy" id="3158264"/>
    <lineage>
        <taxon>Bacteria</taxon>
        <taxon>Bacillati</taxon>
        <taxon>Actinomycetota</taxon>
        <taxon>Actinomycetes</taxon>
        <taxon>Nakamurellales</taxon>
        <taxon>Nakamurellaceae</taxon>
        <taxon>Nakamurella</taxon>
    </lineage>
</organism>
<dbReference type="CDD" id="cd11528">
    <property type="entry name" value="NTP-PPase_MazG_Nterm"/>
    <property type="match status" value="1"/>
</dbReference>
<dbReference type="GO" id="GO:0046052">
    <property type="term" value="P:UTP catabolic process"/>
    <property type="evidence" value="ECO:0007669"/>
    <property type="project" value="TreeGrafter"/>
</dbReference>
<dbReference type="PANTHER" id="PTHR30522:SF0">
    <property type="entry name" value="NUCLEOSIDE TRIPHOSPHATE PYROPHOSPHOHYDROLASE"/>
    <property type="match status" value="1"/>
</dbReference>
<dbReference type="GO" id="GO:0046061">
    <property type="term" value="P:dATP catabolic process"/>
    <property type="evidence" value="ECO:0007669"/>
    <property type="project" value="TreeGrafter"/>
</dbReference>
<reference evidence="2" key="1">
    <citation type="submission" date="2024-05" db="EMBL/GenBank/DDBJ databases">
        <authorList>
            <person name="Cai S.Y."/>
            <person name="Jin L.M."/>
            <person name="Li H.R."/>
        </authorList>
    </citation>
    <scope>NUCLEOTIDE SEQUENCE</scope>
    <source>
        <strain evidence="2">A5-74</strain>
    </source>
</reference>
<dbReference type="FunFam" id="1.10.287.1080:FF:000001">
    <property type="entry name" value="Nucleoside triphosphate pyrophosphohydrolase"/>
    <property type="match status" value="1"/>
</dbReference>
<dbReference type="SUPFAM" id="SSF101386">
    <property type="entry name" value="all-alpha NTP pyrophosphatases"/>
    <property type="match status" value="1"/>
</dbReference>
<name>A0AAU8DLR2_9ACTN</name>
<dbReference type="GO" id="GO:0046081">
    <property type="term" value="P:dUTP catabolic process"/>
    <property type="evidence" value="ECO:0007669"/>
    <property type="project" value="TreeGrafter"/>
</dbReference>
<sequence length="230" mass="23907">MAEQVTPGAGLARAAAITDRLRSPGGCPWDAEQTHTSLVRYLVEECFELVQALEDDDPAAVREELGDVLFQVLFHARIAAETPSAAGGFDIDDVADGLVDKLVTRHPHVFAAGSGSVGEAPVSASDQEVRWDEIKKAERARTQGRASVLDGVALAQPALALAGKLGSRAGKFDVHAPLPADDSPAATIFRLAYELGRSGADVEGAVRAIARGHAAAMLDAESSADESSAG</sequence>
<dbReference type="Gene3D" id="1.10.287.1080">
    <property type="entry name" value="MazG-like"/>
    <property type="match status" value="1"/>
</dbReference>
<dbReference type="RefSeq" id="WP_353648539.1">
    <property type="nucleotide sequence ID" value="NZ_CP159218.1"/>
</dbReference>
<feature type="domain" description="NTP pyrophosphohydrolase MazG-like" evidence="1">
    <location>
        <begin position="33"/>
        <end position="110"/>
    </location>
</feature>
<dbReference type="GO" id="GO:0046047">
    <property type="term" value="P:TTP catabolic process"/>
    <property type="evidence" value="ECO:0007669"/>
    <property type="project" value="TreeGrafter"/>
</dbReference>
<accession>A0AAU8DLR2</accession>
<dbReference type="InterPro" id="IPR011551">
    <property type="entry name" value="NTP_PyrPHydrolase_MazG"/>
</dbReference>
<protein>
    <submittedName>
        <fullName evidence="2">MazG family protein</fullName>
    </submittedName>
</protein>
<dbReference type="InterPro" id="IPR048015">
    <property type="entry name" value="NTP-PPase_MazG-like_N"/>
</dbReference>
<evidence type="ECO:0000259" key="1">
    <source>
        <dbReference type="Pfam" id="PF03819"/>
    </source>
</evidence>
<dbReference type="GO" id="GO:0046076">
    <property type="term" value="P:dTTP catabolic process"/>
    <property type="evidence" value="ECO:0007669"/>
    <property type="project" value="TreeGrafter"/>
</dbReference>